<dbReference type="PRINTS" id="PR00039">
    <property type="entry name" value="HTHLYSR"/>
</dbReference>
<reference evidence="6" key="1">
    <citation type="submission" date="2023-07" db="EMBL/GenBank/DDBJ databases">
        <title>Sorghum-associated microbial communities from plants grown in Nebraska, USA.</title>
        <authorList>
            <person name="Schachtman D."/>
        </authorList>
    </citation>
    <scope>NUCLEOTIDE SEQUENCE</scope>
    <source>
        <strain evidence="6">DS3315</strain>
    </source>
</reference>
<evidence type="ECO:0000256" key="1">
    <source>
        <dbReference type="ARBA" id="ARBA00009437"/>
    </source>
</evidence>
<dbReference type="PROSITE" id="PS50931">
    <property type="entry name" value="HTH_LYSR"/>
    <property type="match status" value="1"/>
</dbReference>
<dbReference type="GO" id="GO:0003700">
    <property type="term" value="F:DNA-binding transcription factor activity"/>
    <property type="evidence" value="ECO:0007669"/>
    <property type="project" value="InterPro"/>
</dbReference>
<dbReference type="PANTHER" id="PTHR30118">
    <property type="entry name" value="HTH-TYPE TRANSCRIPTIONAL REGULATOR LEUO-RELATED"/>
    <property type="match status" value="1"/>
</dbReference>
<dbReference type="EMBL" id="JAUSRV010000008">
    <property type="protein sequence ID" value="MDP9972234.1"/>
    <property type="molecule type" value="Genomic_DNA"/>
</dbReference>
<evidence type="ECO:0000256" key="4">
    <source>
        <dbReference type="ARBA" id="ARBA00023163"/>
    </source>
</evidence>
<dbReference type="SUPFAM" id="SSF46785">
    <property type="entry name" value="Winged helix' DNA-binding domain"/>
    <property type="match status" value="1"/>
</dbReference>
<dbReference type="InterPro" id="IPR050389">
    <property type="entry name" value="LysR-type_TF"/>
</dbReference>
<dbReference type="InterPro" id="IPR036388">
    <property type="entry name" value="WH-like_DNA-bd_sf"/>
</dbReference>
<keyword evidence="2" id="KW-0805">Transcription regulation</keyword>
<evidence type="ECO:0000259" key="5">
    <source>
        <dbReference type="PROSITE" id="PS50931"/>
    </source>
</evidence>
<dbReference type="InterPro" id="IPR036390">
    <property type="entry name" value="WH_DNA-bd_sf"/>
</dbReference>
<sequence>MSEHFGFDLNLLRVLLAVHRWRSVSKASVELDLSQPATSLALGRLRKSLGDPLFVRSPAGMLPTTRCTQVVEAARKALTDIDETVQHGIVFDPATTRRDFVLTMADVGELHFMPRLMAHLQREAPHCNVRCETFPLEDIARALEDGRCDLALGFFPNLERPTIYTQTLFMHSLACVVRADHPEVRSTRIGLRKFLEMSHAVVIPMGRSGELFETLLKEKGYSRRVQLTSVHFLTVPAIVAATDMIVTVPRSIADYYTRVERLRIVEPPINIRPYALKQFWHPRYQSDAAVRWLRESVAQLFGSEETGLLRRP</sequence>
<dbReference type="Pfam" id="PF03466">
    <property type="entry name" value="LysR_substrate"/>
    <property type="match status" value="1"/>
</dbReference>
<evidence type="ECO:0000256" key="3">
    <source>
        <dbReference type="ARBA" id="ARBA00023125"/>
    </source>
</evidence>
<evidence type="ECO:0000313" key="7">
    <source>
        <dbReference type="Proteomes" id="UP001224845"/>
    </source>
</evidence>
<accession>A0AAW8EI68</accession>
<dbReference type="SUPFAM" id="SSF53850">
    <property type="entry name" value="Periplasmic binding protein-like II"/>
    <property type="match status" value="1"/>
</dbReference>
<comment type="caution">
    <text evidence="6">The sequence shown here is derived from an EMBL/GenBank/DDBJ whole genome shotgun (WGS) entry which is preliminary data.</text>
</comment>
<dbReference type="RefSeq" id="WP_307594853.1">
    <property type="nucleotide sequence ID" value="NZ_JAUSRV010000008.1"/>
</dbReference>
<feature type="domain" description="HTH lysR-type" evidence="5">
    <location>
        <begin position="7"/>
        <end position="64"/>
    </location>
</feature>
<dbReference type="AlphaFoldDB" id="A0AAW8EI68"/>
<dbReference type="InterPro" id="IPR005119">
    <property type="entry name" value="LysR_subst-bd"/>
</dbReference>
<gene>
    <name evidence="6" type="ORF">J2W39_003476</name>
</gene>
<organism evidence="6 7">
    <name type="scientific">Variovorax paradoxus</name>
    <dbReference type="NCBI Taxonomy" id="34073"/>
    <lineage>
        <taxon>Bacteria</taxon>
        <taxon>Pseudomonadati</taxon>
        <taxon>Pseudomonadota</taxon>
        <taxon>Betaproteobacteria</taxon>
        <taxon>Burkholderiales</taxon>
        <taxon>Comamonadaceae</taxon>
        <taxon>Variovorax</taxon>
    </lineage>
</organism>
<name>A0AAW8EI68_VARPD</name>
<dbReference type="InterPro" id="IPR000847">
    <property type="entry name" value="LysR_HTH_N"/>
</dbReference>
<keyword evidence="4" id="KW-0804">Transcription</keyword>
<dbReference type="GO" id="GO:0003677">
    <property type="term" value="F:DNA binding"/>
    <property type="evidence" value="ECO:0007669"/>
    <property type="project" value="UniProtKB-KW"/>
</dbReference>
<dbReference type="Proteomes" id="UP001224845">
    <property type="component" value="Unassembled WGS sequence"/>
</dbReference>
<dbReference type="PANTHER" id="PTHR30118:SF15">
    <property type="entry name" value="TRANSCRIPTIONAL REGULATORY PROTEIN"/>
    <property type="match status" value="1"/>
</dbReference>
<evidence type="ECO:0000256" key="2">
    <source>
        <dbReference type="ARBA" id="ARBA00023015"/>
    </source>
</evidence>
<dbReference type="Gene3D" id="3.40.190.10">
    <property type="entry name" value="Periplasmic binding protein-like II"/>
    <property type="match status" value="2"/>
</dbReference>
<dbReference type="Pfam" id="PF00126">
    <property type="entry name" value="HTH_1"/>
    <property type="match status" value="1"/>
</dbReference>
<protein>
    <submittedName>
        <fullName evidence="6">DNA-binding transcriptional LysR family regulator</fullName>
    </submittedName>
</protein>
<proteinExistence type="inferred from homology"/>
<dbReference type="CDD" id="cd08459">
    <property type="entry name" value="PBP2_DntR_NahR_LinR_like"/>
    <property type="match status" value="1"/>
</dbReference>
<comment type="similarity">
    <text evidence="1">Belongs to the LysR transcriptional regulatory family.</text>
</comment>
<dbReference type="Gene3D" id="1.10.10.10">
    <property type="entry name" value="Winged helix-like DNA-binding domain superfamily/Winged helix DNA-binding domain"/>
    <property type="match status" value="1"/>
</dbReference>
<keyword evidence="3 6" id="KW-0238">DNA-binding</keyword>
<evidence type="ECO:0000313" key="6">
    <source>
        <dbReference type="EMBL" id="MDP9972234.1"/>
    </source>
</evidence>